<comment type="caution">
    <text evidence="10">The sequence shown here is derived from an EMBL/GenBank/DDBJ whole genome shotgun (WGS) entry which is preliminary data.</text>
</comment>
<keyword evidence="5 7" id="KW-1133">Transmembrane helix</keyword>
<evidence type="ECO:0000313" key="11">
    <source>
        <dbReference type="Proteomes" id="UP001524642"/>
    </source>
</evidence>
<evidence type="ECO:0000256" key="7">
    <source>
        <dbReference type="SAM" id="Phobius"/>
    </source>
</evidence>
<evidence type="ECO:0000259" key="9">
    <source>
        <dbReference type="Pfam" id="PF20730"/>
    </source>
</evidence>
<name>A0ABT1X9L9_9PROT</name>
<keyword evidence="11" id="KW-1185">Reference proteome</keyword>
<dbReference type="Pfam" id="PF20730">
    <property type="entry name" value="YetF_N"/>
    <property type="match status" value="1"/>
</dbReference>
<organism evidence="10 11">
    <name type="scientific">Roseomonas populi</name>
    <dbReference type="NCBI Taxonomy" id="3121582"/>
    <lineage>
        <taxon>Bacteria</taxon>
        <taxon>Pseudomonadati</taxon>
        <taxon>Pseudomonadota</taxon>
        <taxon>Alphaproteobacteria</taxon>
        <taxon>Acetobacterales</taxon>
        <taxon>Roseomonadaceae</taxon>
        <taxon>Roseomonas</taxon>
    </lineage>
</organism>
<dbReference type="InterPro" id="IPR007353">
    <property type="entry name" value="DUF421"/>
</dbReference>
<keyword evidence="6 7" id="KW-0472">Membrane</keyword>
<evidence type="ECO:0000259" key="8">
    <source>
        <dbReference type="Pfam" id="PF04239"/>
    </source>
</evidence>
<gene>
    <name evidence="10" type="ORF">NRP21_22325</name>
</gene>
<reference evidence="10 11" key="1">
    <citation type="submission" date="2022-06" db="EMBL/GenBank/DDBJ databases">
        <title>Roseomonas CN29.</title>
        <authorList>
            <person name="Cheng Y."/>
            <person name="He X."/>
        </authorList>
    </citation>
    <scope>NUCLEOTIDE SEQUENCE [LARGE SCALE GENOMIC DNA]</scope>
    <source>
        <strain evidence="10 11">CN29</strain>
    </source>
</reference>
<dbReference type="Pfam" id="PF04239">
    <property type="entry name" value="DUF421"/>
    <property type="match status" value="1"/>
</dbReference>
<accession>A0ABT1X9L9</accession>
<comment type="similarity">
    <text evidence="2">Belongs to the UPF0702 family.</text>
</comment>
<proteinExistence type="inferred from homology"/>
<protein>
    <submittedName>
        <fullName evidence="10">DUF421 domain-containing protein</fullName>
    </submittedName>
</protein>
<comment type="subcellular location">
    <subcellularLocation>
        <location evidence="1">Cell membrane</location>
        <topology evidence="1">Multi-pass membrane protein</topology>
    </subcellularLocation>
</comment>
<dbReference type="InterPro" id="IPR023090">
    <property type="entry name" value="UPF0702_alpha/beta_dom_sf"/>
</dbReference>
<evidence type="ECO:0000256" key="1">
    <source>
        <dbReference type="ARBA" id="ARBA00004651"/>
    </source>
</evidence>
<dbReference type="RefSeq" id="WP_257718455.1">
    <property type="nucleotide sequence ID" value="NZ_JANJOU010000024.1"/>
</dbReference>
<dbReference type="Gene3D" id="3.30.240.20">
    <property type="entry name" value="bsu07140 like domains"/>
    <property type="match status" value="1"/>
</dbReference>
<dbReference type="Proteomes" id="UP001524642">
    <property type="component" value="Unassembled WGS sequence"/>
</dbReference>
<evidence type="ECO:0000256" key="4">
    <source>
        <dbReference type="ARBA" id="ARBA00022692"/>
    </source>
</evidence>
<feature type="transmembrane region" description="Helical" evidence="7">
    <location>
        <begin position="54"/>
        <end position="76"/>
    </location>
</feature>
<sequence length="151" mass="16484">MTETVLRTALAWLGLVVLIRLSGRRTLGEMSPVDFVVLLIMGDMIQQSLLGEDFSMTSAFVVVVTLLLLTVTYAWAKSRWPRLTRAVEGVPTVLVRNGVPDEAQMRAARVGMDEVMEAARKNGLAELGEVRFAVLETGGEISIIPARDARG</sequence>
<evidence type="ECO:0000256" key="6">
    <source>
        <dbReference type="ARBA" id="ARBA00023136"/>
    </source>
</evidence>
<keyword evidence="4 7" id="KW-0812">Transmembrane</keyword>
<feature type="domain" description="YetF C-terminal" evidence="8">
    <location>
        <begin position="79"/>
        <end position="148"/>
    </location>
</feature>
<evidence type="ECO:0000256" key="3">
    <source>
        <dbReference type="ARBA" id="ARBA00022475"/>
    </source>
</evidence>
<dbReference type="EMBL" id="JANJOU010000024">
    <property type="protein sequence ID" value="MCR0984800.1"/>
    <property type="molecule type" value="Genomic_DNA"/>
</dbReference>
<evidence type="ECO:0000313" key="10">
    <source>
        <dbReference type="EMBL" id="MCR0984800.1"/>
    </source>
</evidence>
<keyword evidence="3" id="KW-1003">Cell membrane</keyword>
<dbReference type="PANTHER" id="PTHR34582:SF6">
    <property type="entry name" value="UPF0702 TRANSMEMBRANE PROTEIN YCAP"/>
    <property type="match status" value="1"/>
</dbReference>
<feature type="domain" description="YetF-like N-terminal transmembrane" evidence="9">
    <location>
        <begin position="3"/>
        <end position="71"/>
    </location>
</feature>
<dbReference type="PANTHER" id="PTHR34582">
    <property type="entry name" value="UPF0702 TRANSMEMBRANE PROTEIN YCAP"/>
    <property type="match status" value="1"/>
</dbReference>
<evidence type="ECO:0000256" key="5">
    <source>
        <dbReference type="ARBA" id="ARBA00022989"/>
    </source>
</evidence>
<evidence type="ECO:0000256" key="2">
    <source>
        <dbReference type="ARBA" id="ARBA00006448"/>
    </source>
</evidence>
<dbReference type="InterPro" id="IPR048454">
    <property type="entry name" value="YetF_N"/>
</dbReference>